<protein>
    <submittedName>
        <fullName evidence="3">Uncharacterized protein</fullName>
    </submittedName>
</protein>
<evidence type="ECO:0000313" key="3">
    <source>
        <dbReference type="EMBL" id="CAH2085048.1"/>
    </source>
</evidence>
<feature type="chain" id="PRO_5043784690" evidence="2">
    <location>
        <begin position="17"/>
        <end position="369"/>
    </location>
</feature>
<feature type="region of interest" description="Disordered" evidence="1">
    <location>
        <begin position="104"/>
        <end position="124"/>
    </location>
</feature>
<keyword evidence="4" id="KW-1185">Reference proteome</keyword>
<name>A0AAU9TDJ6_EUPED</name>
<evidence type="ECO:0000256" key="1">
    <source>
        <dbReference type="SAM" id="MobiDB-lite"/>
    </source>
</evidence>
<dbReference type="EMBL" id="CAKOGL010000003">
    <property type="protein sequence ID" value="CAH2085048.1"/>
    <property type="molecule type" value="Genomic_DNA"/>
</dbReference>
<accession>A0AAU9TDJ6</accession>
<evidence type="ECO:0000256" key="2">
    <source>
        <dbReference type="SAM" id="SignalP"/>
    </source>
</evidence>
<evidence type="ECO:0000313" key="4">
    <source>
        <dbReference type="Proteomes" id="UP001153954"/>
    </source>
</evidence>
<organism evidence="3 4">
    <name type="scientific">Euphydryas editha</name>
    <name type="common">Edith's checkerspot</name>
    <dbReference type="NCBI Taxonomy" id="104508"/>
    <lineage>
        <taxon>Eukaryota</taxon>
        <taxon>Metazoa</taxon>
        <taxon>Ecdysozoa</taxon>
        <taxon>Arthropoda</taxon>
        <taxon>Hexapoda</taxon>
        <taxon>Insecta</taxon>
        <taxon>Pterygota</taxon>
        <taxon>Neoptera</taxon>
        <taxon>Endopterygota</taxon>
        <taxon>Lepidoptera</taxon>
        <taxon>Glossata</taxon>
        <taxon>Ditrysia</taxon>
        <taxon>Papilionoidea</taxon>
        <taxon>Nymphalidae</taxon>
        <taxon>Nymphalinae</taxon>
        <taxon>Euphydryas</taxon>
    </lineage>
</organism>
<dbReference type="Proteomes" id="UP001153954">
    <property type="component" value="Unassembled WGS sequence"/>
</dbReference>
<comment type="caution">
    <text evidence="3">The sequence shown here is derived from an EMBL/GenBank/DDBJ whole genome shotgun (WGS) entry which is preliminary data.</text>
</comment>
<gene>
    <name evidence="3" type="ORF">EEDITHA_LOCUS1564</name>
</gene>
<feature type="compositionally biased region" description="Basic and acidic residues" evidence="1">
    <location>
        <begin position="104"/>
        <end position="115"/>
    </location>
</feature>
<sequence length="369" mass="42340">MFKVFVIFCIVIKVHCFSYKSDSCDGCEYTRIKRAKYFSNAPFKFYNRPPYSPPIKGPFSYTPPPGYTANDVGPPTPSNLRPFKSGKKDLDKIVEYANERNRYTDRYKEESDKHNYNPPDFSNTDNIYHIDQMYDSKRIFNSPNKQAYENKHYNSDDGPNSEYFTNKQSKGSLQNYQAYSQGSVQTSDIKDERQFSFLDAYIQKEISGISQNNNYFNTDSSTMQEEVLPKPINLRTNDPDVSYTNDVVSVVKPATSYKLENFAELPLMEYENSKLHKVNSYSVPHYSVTSTDYQPMKQSFSSPFSLSSQLLNPSNIKIPEVEPAPPASAAKEQSDAHLKAIKIWTHKSKGTAYTLHDDGTLTLEKPWRP</sequence>
<reference evidence="3" key="1">
    <citation type="submission" date="2022-03" db="EMBL/GenBank/DDBJ databases">
        <authorList>
            <person name="Tunstrom K."/>
        </authorList>
    </citation>
    <scope>NUCLEOTIDE SEQUENCE</scope>
</reference>
<dbReference type="AlphaFoldDB" id="A0AAU9TDJ6"/>
<feature type="signal peptide" evidence="2">
    <location>
        <begin position="1"/>
        <end position="16"/>
    </location>
</feature>
<keyword evidence="2" id="KW-0732">Signal</keyword>
<proteinExistence type="predicted"/>